<keyword evidence="2" id="KW-1185">Reference proteome</keyword>
<evidence type="ECO:0000313" key="2">
    <source>
        <dbReference type="Proteomes" id="UP000356253"/>
    </source>
</evidence>
<name>A0AC61YBJ9_9FLAO</name>
<sequence>MKLTKFIVGAFLGSILLSACSKEEDFNFKEKLQQNSLSNDTILLRKRKSNKPIILSNKKLSKSNDKVPKSDIVTFDVPGTLDIRYFLGRSYDITTTDIGNPDGVRFAVVDIERFLDDYPGYYNSIALRTLEAKSFSFSSFSRYDKKSKGSDKISGGFSLNLGLFSIGSKHKFTNAFSSQIINENKRVFGELNVNIKDASYRLLISSNTLNKIKYQYQNSSFLDELYNSPATEFIENYGQFVLTDYVTGGRANALFTGVYNENSSVETKESSMDNSINASYGFDDIEGSVDFGFGNSNGSSIAEENNIFQFSSSIKTYGGDYGFGSFTVPKSIDDININLSGWAASLNDPNKAVLIDINDEGLVPISDFIFEDNLKRNIRLNRGSIFHTPSIQIFWRQIDHHKVSPVMVLKTRLNDNLIISNSNLVLEINQVRSGNYDLNDAINHFDTLIDNKTFFYDLNVVGINLIRPFLENSTTNHYNIFDINEGDMQKFYNSNNGILYLLYESTDKKFAYAIHDDYILDTYGIRDWVDNMPTTQVSYLELANYTIIGL</sequence>
<protein>
    <submittedName>
        <fullName evidence="1">Uncharacterized protein</fullName>
    </submittedName>
</protein>
<evidence type="ECO:0000313" key="1">
    <source>
        <dbReference type="EMBL" id="VVV01680.1"/>
    </source>
</evidence>
<reference evidence="1" key="1">
    <citation type="submission" date="2019-09" db="EMBL/GenBank/DDBJ databases">
        <authorList>
            <person name="Rodrigo-Torres L."/>
            <person name="Arahal R. D."/>
            <person name="Lucena T."/>
        </authorList>
    </citation>
    <scope>NUCLEOTIDE SEQUENCE</scope>
    <source>
        <strain evidence="1">ISS653</strain>
    </source>
</reference>
<comment type="caution">
    <text evidence="1">The sequence shown here is derived from an EMBL/GenBank/DDBJ whole genome shotgun (WGS) entry which is preliminary data.</text>
</comment>
<gene>
    <name evidence="1" type="ORF">FVB9532_02973</name>
</gene>
<proteinExistence type="predicted"/>
<dbReference type="EMBL" id="CABVMM010000012">
    <property type="protein sequence ID" value="VVV01680.1"/>
    <property type="molecule type" value="Genomic_DNA"/>
</dbReference>
<organism evidence="1 2">
    <name type="scientific">Mesonia oceanica</name>
    <dbReference type="NCBI Taxonomy" id="2687242"/>
    <lineage>
        <taxon>Bacteria</taxon>
        <taxon>Pseudomonadati</taxon>
        <taxon>Bacteroidota</taxon>
        <taxon>Flavobacteriia</taxon>
        <taxon>Flavobacteriales</taxon>
        <taxon>Flavobacteriaceae</taxon>
        <taxon>Mesonia</taxon>
    </lineage>
</organism>
<dbReference type="Proteomes" id="UP000356253">
    <property type="component" value="Unassembled WGS sequence"/>
</dbReference>
<accession>A0AC61YBJ9</accession>